<keyword evidence="1" id="KW-0677">Repeat</keyword>
<dbReference type="Gene3D" id="6.10.280.230">
    <property type="match status" value="1"/>
</dbReference>
<dbReference type="PANTHER" id="PTHR10130:SF4">
    <property type="entry name" value="MICROBODY (PEROXISOME) BIOGENESIS PROTEIN PEROXIN 20 (EUROFUNG)"/>
    <property type="match status" value="1"/>
</dbReference>
<evidence type="ECO:0000256" key="2">
    <source>
        <dbReference type="ARBA" id="ARBA00022803"/>
    </source>
</evidence>
<feature type="region of interest" description="Disordered" evidence="4">
    <location>
        <begin position="128"/>
        <end position="150"/>
    </location>
</feature>
<dbReference type="AlphaFoldDB" id="A0A1D9PV15"/>
<evidence type="ECO:0000256" key="1">
    <source>
        <dbReference type="ARBA" id="ARBA00022737"/>
    </source>
</evidence>
<dbReference type="VEuPathDB" id="FungiDB:sscle_02g013170"/>
<dbReference type="PANTHER" id="PTHR10130">
    <property type="entry name" value="PEROXISOMAL TARGETING SIGNAL 1 RECEPTOR PEX5"/>
    <property type="match status" value="1"/>
</dbReference>
<keyword evidence="3" id="KW-0175">Coiled coil</keyword>
<proteinExistence type="predicted"/>
<sequence>MADNLCGPSNALQNFQKHSNVDRTLQQDRLVGRASPSQGFRNSLGPNAGQLDAEFAAFQAGHQTFSPSPSIQNFSPRHFQTPSPQSFQNAPSQFAAGQGWATDFQNMSISGPQAQFQQQELHQTNQSQMGGGWHQEFAQSYGGSGSIAQGKQPVMSMNGLNGPSMMNHGYNPMPRVLMQQNQLISTRQSSVENNEAFDDAAFARAFDEAANAEMERAREQEQELEITRAQQEAAIVSEQANADQKAEFDLDRAENDLLNQAPVGADTIQDPAVATIEENTHATDALSRTAGELLSSVSDNQSDKFQNSQFLQLMRQFRDKEVTVEGDQVVGTPMKGKQGVYENGNEGEFHDMVGAP</sequence>
<dbReference type="RefSeq" id="XP_001586173.1">
    <property type="nucleotide sequence ID" value="XM_001586123.1"/>
</dbReference>
<evidence type="ECO:0000256" key="4">
    <source>
        <dbReference type="SAM" id="MobiDB-lite"/>
    </source>
</evidence>
<evidence type="ECO:0008006" key="7">
    <source>
        <dbReference type="Google" id="ProtNLM"/>
    </source>
</evidence>
<dbReference type="KEGG" id="ssl:SS1G_12748"/>
<dbReference type="OrthoDB" id="5407351at2759"/>
<dbReference type="EMBL" id="CP017815">
    <property type="protein sequence ID" value="APA06547.1"/>
    <property type="molecule type" value="Genomic_DNA"/>
</dbReference>
<feature type="region of interest" description="Disordered" evidence="4">
    <location>
        <begin position="328"/>
        <end position="356"/>
    </location>
</feature>
<gene>
    <name evidence="5" type="ORF">sscle_02g013170</name>
</gene>
<accession>A0A1D9PV15</accession>
<evidence type="ECO:0000313" key="6">
    <source>
        <dbReference type="Proteomes" id="UP000177798"/>
    </source>
</evidence>
<dbReference type="Proteomes" id="UP000177798">
    <property type="component" value="Chromosome 2"/>
</dbReference>
<protein>
    <recommendedName>
        <fullName evidence="7">Peroxin 20</fullName>
    </recommendedName>
</protein>
<evidence type="ECO:0000313" key="5">
    <source>
        <dbReference type="EMBL" id="APA06547.1"/>
    </source>
</evidence>
<evidence type="ECO:0000256" key="3">
    <source>
        <dbReference type="SAM" id="Coils"/>
    </source>
</evidence>
<feature type="compositionally biased region" description="Basic and acidic residues" evidence="4">
    <location>
        <begin position="347"/>
        <end position="356"/>
    </location>
</feature>
<organism evidence="5 6">
    <name type="scientific">Sclerotinia sclerotiorum (strain ATCC 18683 / 1980 / Ss-1)</name>
    <name type="common">White mold</name>
    <name type="synonym">Whetzelinia sclerotiorum</name>
    <dbReference type="NCBI Taxonomy" id="665079"/>
    <lineage>
        <taxon>Eukaryota</taxon>
        <taxon>Fungi</taxon>
        <taxon>Dikarya</taxon>
        <taxon>Ascomycota</taxon>
        <taxon>Pezizomycotina</taxon>
        <taxon>Leotiomycetes</taxon>
        <taxon>Helotiales</taxon>
        <taxon>Sclerotiniaceae</taxon>
        <taxon>Sclerotinia</taxon>
    </lineage>
</organism>
<name>A0A1D9PV15_SCLS1</name>
<dbReference type="InterPro" id="IPR024111">
    <property type="entry name" value="PEX5/PEX5L"/>
</dbReference>
<reference evidence="6" key="1">
    <citation type="journal article" date="2017" name="Genome Biol. Evol.">
        <title>The complete genome sequence of the phytopathogenic fungus Sclerotinia sclerotiorum reveals insights into the genome architecture of broad host range pathogens.</title>
        <authorList>
            <person name="Derbyshire M."/>
            <person name="Denton-Giles M."/>
            <person name="Hegedus D."/>
            <person name="Seifbarghy S."/>
            <person name="Rollins J."/>
            <person name="van Kan J."/>
            <person name="Seidl M.F."/>
            <person name="Faino L."/>
            <person name="Mbengue M."/>
            <person name="Navaud O."/>
            <person name="Raffaele S."/>
            <person name="Hammond-Kosack K."/>
            <person name="Heard S."/>
            <person name="Oliver R."/>
        </authorList>
    </citation>
    <scope>NUCLEOTIDE SEQUENCE [LARGE SCALE GENOMIC DNA]</scope>
    <source>
        <strain evidence="6">ATCC 18683 / 1980 / Ss-1</strain>
    </source>
</reference>
<keyword evidence="2" id="KW-0802">TPR repeat</keyword>
<feature type="coiled-coil region" evidence="3">
    <location>
        <begin position="202"/>
        <end position="239"/>
    </location>
</feature>
<dbReference type="OMA" id="SGEKWQN"/>